<keyword evidence="11" id="KW-0137">Centromere</keyword>
<keyword evidence="7" id="KW-0995">Kinetochore</keyword>
<evidence type="ECO:0000259" key="14">
    <source>
        <dbReference type="Pfam" id="PF03800"/>
    </source>
</evidence>
<gene>
    <name evidence="15" type="ORF">BCR41DRAFT_390371</name>
</gene>
<dbReference type="OrthoDB" id="8194677at2759"/>
<dbReference type="GO" id="GO:0051383">
    <property type="term" value="P:kinetochore organization"/>
    <property type="evidence" value="ECO:0007669"/>
    <property type="project" value="TreeGrafter"/>
</dbReference>
<evidence type="ECO:0000256" key="1">
    <source>
        <dbReference type="ARBA" id="ARBA00004123"/>
    </source>
</evidence>
<dbReference type="RefSeq" id="XP_021876037.1">
    <property type="nucleotide sequence ID" value="XM_022028216.1"/>
</dbReference>
<comment type="caution">
    <text evidence="15">The sequence shown here is derived from an EMBL/GenBank/DDBJ whole genome shotgun (WGS) entry which is preliminary data.</text>
</comment>
<evidence type="ECO:0000256" key="13">
    <source>
        <dbReference type="SAM" id="MobiDB-lite"/>
    </source>
</evidence>
<dbReference type="Proteomes" id="UP000193648">
    <property type="component" value="Unassembled WGS sequence"/>
</dbReference>
<dbReference type="InParanoid" id="A0A1Y2G8S6"/>
<dbReference type="InterPro" id="IPR005549">
    <property type="entry name" value="Kinetochore_Nuf2_N"/>
</dbReference>
<dbReference type="GO" id="GO:0007052">
    <property type="term" value="P:mitotic spindle organization"/>
    <property type="evidence" value="ECO:0007669"/>
    <property type="project" value="TreeGrafter"/>
</dbReference>
<reference evidence="15 16" key="1">
    <citation type="submission" date="2016-07" db="EMBL/GenBank/DDBJ databases">
        <title>Pervasive Adenine N6-methylation of Active Genes in Fungi.</title>
        <authorList>
            <consortium name="DOE Joint Genome Institute"/>
            <person name="Mondo S.J."/>
            <person name="Dannebaum R.O."/>
            <person name="Kuo R.C."/>
            <person name="Labutti K."/>
            <person name="Haridas S."/>
            <person name="Kuo A."/>
            <person name="Salamov A."/>
            <person name="Ahrendt S.R."/>
            <person name="Lipzen A."/>
            <person name="Sullivan W."/>
            <person name="Andreopoulos W.B."/>
            <person name="Clum A."/>
            <person name="Lindquist E."/>
            <person name="Daum C."/>
            <person name="Ramamoorthy G.K."/>
            <person name="Gryganskyi A."/>
            <person name="Culley D."/>
            <person name="Magnuson J.K."/>
            <person name="James T.Y."/>
            <person name="O'Malley M.A."/>
            <person name="Stajich J.E."/>
            <person name="Spatafora J.W."/>
            <person name="Visel A."/>
            <person name="Grigoriev I.V."/>
        </authorList>
    </citation>
    <scope>NUCLEOTIDE SEQUENCE [LARGE SCALE GENOMIC DNA]</scope>
    <source>
        <strain evidence="15 16">NRRL 3116</strain>
    </source>
</reference>
<keyword evidence="9" id="KW-0539">Nucleus</keyword>
<protein>
    <submittedName>
        <fullName evidence="15">Nuf2 family-domain-containing protein</fullName>
    </submittedName>
</protein>
<feature type="region of interest" description="Disordered" evidence="13">
    <location>
        <begin position="1"/>
        <end position="38"/>
    </location>
</feature>
<feature type="coiled-coil region" evidence="12">
    <location>
        <begin position="345"/>
        <end position="433"/>
    </location>
</feature>
<dbReference type="GO" id="GO:0051301">
    <property type="term" value="P:cell division"/>
    <property type="evidence" value="ECO:0007669"/>
    <property type="project" value="UniProtKB-KW"/>
</dbReference>
<keyword evidence="6" id="KW-0498">Mitosis</keyword>
<feature type="compositionally biased region" description="Polar residues" evidence="13">
    <location>
        <begin position="23"/>
        <end position="38"/>
    </location>
</feature>
<dbReference type="AlphaFoldDB" id="A0A1Y2G8S6"/>
<accession>A0A1Y2G8S6</accession>
<evidence type="ECO:0000313" key="16">
    <source>
        <dbReference type="Proteomes" id="UP000193648"/>
    </source>
</evidence>
<name>A0A1Y2G8S6_9FUNG</name>
<dbReference type="PANTHER" id="PTHR21650">
    <property type="entry name" value="MEMBRALIN/KINETOCHORE PROTEIN NUF2"/>
    <property type="match status" value="1"/>
</dbReference>
<feature type="domain" description="Kinetochore protein Nuf2 N-terminal" evidence="14">
    <location>
        <begin position="48"/>
        <end position="175"/>
    </location>
</feature>
<evidence type="ECO:0000256" key="6">
    <source>
        <dbReference type="ARBA" id="ARBA00022776"/>
    </source>
</evidence>
<evidence type="ECO:0000256" key="11">
    <source>
        <dbReference type="ARBA" id="ARBA00023328"/>
    </source>
</evidence>
<feature type="coiled-coil region" evidence="12">
    <location>
        <begin position="191"/>
        <end position="281"/>
    </location>
</feature>
<dbReference type="PANTHER" id="PTHR21650:SF2">
    <property type="entry name" value="KINETOCHORE PROTEIN NUF2"/>
    <property type="match status" value="1"/>
</dbReference>
<keyword evidence="8 12" id="KW-0175">Coiled coil</keyword>
<evidence type="ECO:0000256" key="5">
    <source>
        <dbReference type="ARBA" id="ARBA00022618"/>
    </source>
</evidence>
<evidence type="ECO:0000256" key="7">
    <source>
        <dbReference type="ARBA" id="ARBA00022838"/>
    </source>
</evidence>
<dbReference type="GeneID" id="33570059"/>
<dbReference type="Pfam" id="PF03800">
    <property type="entry name" value="Nuf2"/>
    <property type="match status" value="1"/>
</dbReference>
<dbReference type="GO" id="GO:0044877">
    <property type="term" value="F:protein-containing complex binding"/>
    <property type="evidence" value="ECO:0007669"/>
    <property type="project" value="TreeGrafter"/>
</dbReference>
<dbReference type="GO" id="GO:0045132">
    <property type="term" value="P:meiotic chromosome segregation"/>
    <property type="evidence" value="ECO:0007669"/>
    <property type="project" value="TreeGrafter"/>
</dbReference>
<evidence type="ECO:0000256" key="8">
    <source>
        <dbReference type="ARBA" id="ARBA00023054"/>
    </source>
</evidence>
<proteinExistence type="inferred from homology"/>
<keyword evidence="4" id="KW-0158">Chromosome</keyword>
<evidence type="ECO:0000256" key="12">
    <source>
        <dbReference type="SAM" id="Coils"/>
    </source>
</evidence>
<organism evidence="15 16">
    <name type="scientific">Lobosporangium transversale</name>
    <dbReference type="NCBI Taxonomy" id="64571"/>
    <lineage>
        <taxon>Eukaryota</taxon>
        <taxon>Fungi</taxon>
        <taxon>Fungi incertae sedis</taxon>
        <taxon>Mucoromycota</taxon>
        <taxon>Mortierellomycotina</taxon>
        <taxon>Mortierellomycetes</taxon>
        <taxon>Mortierellales</taxon>
        <taxon>Mortierellaceae</taxon>
        <taxon>Lobosporangium</taxon>
    </lineage>
</organism>
<evidence type="ECO:0000256" key="2">
    <source>
        <dbReference type="ARBA" id="ARBA00004629"/>
    </source>
</evidence>
<dbReference type="EMBL" id="MCFF01000065">
    <property type="protein sequence ID" value="ORY99803.1"/>
    <property type="molecule type" value="Genomic_DNA"/>
</dbReference>
<dbReference type="GO" id="GO:0051315">
    <property type="term" value="P:attachment of mitotic spindle microtubules to kinetochore"/>
    <property type="evidence" value="ECO:0007669"/>
    <property type="project" value="TreeGrafter"/>
</dbReference>
<dbReference type="FunCoup" id="A0A1Y2G8S6">
    <property type="interactions" value="70"/>
</dbReference>
<dbReference type="InterPro" id="IPR038275">
    <property type="entry name" value="Nuf2_N_sf"/>
</dbReference>
<comment type="similarity">
    <text evidence="3">Belongs to the NUF2 family.</text>
</comment>
<dbReference type="GO" id="GO:0031262">
    <property type="term" value="C:Ndc80 complex"/>
    <property type="evidence" value="ECO:0007669"/>
    <property type="project" value="InterPro"/>
</dbReference>
<evidence type="ECO:0000313" key="15">
    <source>
        <dbReference type="EMBL" id="ORY99803.1"/>
    </source>
</evidence>
<sequence length="475" mass="54905">MNNFRQSVAGRSGSSIPRPASSLGVSVQKPMNSSHQRVTGNTAANEAYHFPLLRPQAIVSILADIQISWTEEELARPTPQKMLLVYEAFLDITTESSRDDCSLEDIQDMEITSYPEFVIDAVRFYIFLYQLTNMMYDVGIPDFSSKDLMRPEAERVRRVLSAVINFAKFKGDRQGPVFEKLQPSDQIIGMIPESEKEHQQLSEEIEILRQRKLAQEPKVEELKVINQNLAQELEALKKREIQTTQLKDEAISERHALVEQNKELNAAVEKASKELEILRGELAHVPDTLEPELAQLPESIQSLITKVEQHRRQVQSHYAIVERIESIPREMSTILEIMNDTMGLLDTLSQEISQMDSIKSQIERQKLEVSTLETKLGQNERQTKGLENKIAILRQNQQQRRIQQEPEMAELEKTELEIEKRLLENRKRLEKRQQKHAELVQREEKFAEDTTAVWKQLRHQFGKYSTEILQATKKT</sequence>
<comment type="subcellular location">
    <subcellularLocation>
        <location evidence="2">Chromosome</location>
        <location evidence="2">Centromere</location>
        <location evidence="2">Kinetochore</location>
    </subcellularLocation>
    <subcellularLocation>
        <location evidence="1">Nucleus</location>
    </subcellularLocation>
</comment>
<keyword evidence="5" id="KW-0132">Cell division</keyword>
<dbReference type="Gene3D" id="1.10.418.60">
    <property type="entry name" value="Ncd80 complex, Nuf2 subunit"/>
    <property type="match status" value="1"/>
</dbReference>
<evidence type="ECO:0000256" key="3">
    <source>
        <dbReference type="ARBA" id="ARBA00005498"/>
    </source>
</evidence>
<evidence type="ECO:0000256" key="9">
    <source>
        <dbReference type="ARBA" id="ARBA00023242"/>
    </source>
</evidence>
<keyword evidence="10" id="KW-0131">Cell cycle</keyword>
<evidence type="ECO:0000256" key="4">
    <source>
        <dbReference type="ARBA" id="ARBA00022454"/>
    </source>
</evidence>
<keyword evidence="16" id="KW-1185">Reference proteome</keyword>
<dbReference type="STRING" id="64571.A0A1Y2G8S6"/>
<dbReference type="GO" id="GO:0005634">
    <property type="term" value="C:nucleus"/>
    <property type="evidence" value="ECO:0007669"/>
    <property type="project" value="UniProtKB-SubCell"/>
</dbReference>
<evidence type="ECO:0000256" key="10">
    <source>
        <dbReference type="ARBA" id="ARBA00023306"/>
    </source>
</evidence>